<dbReference type="AlphaFoldDB" id="A0A0E9Q6C1"/>
<organism evidence="1">
    <name type="scientific">Anguilla anguilla</name>
    <name type="common">European freshwater eel</name>
    <name type="synonym">Muraena anguilla</name>
    <dbReference type="NCBI Taxonomy" id="7936"/>
    <lineage>
        <taxon>Eukaryota</taxon>
        <taxon>Metazoa</taxon>
        <taxon>Chordata</taxon>
        <taxon>Craniata</taxon>
        <taxon>Vertebrata</taxon>
        <taxon>Euteleostomi</taxon>
        <taxon>Actinopterygii</taxon>
        <taxon>Neopterygii</taxon>
        <taxon>Teleostei</taxon>
        <taxon>Anguilliformes</taxon>
        <taxon>Anguillidae</taxon>
        <taxon>Anguilla</taxon>
    </lineage>
</organism>
<reference evidence="1" key="2">
    <citation type="journal article" date="2015" name="Fish Shellfish Immunol.">
        <title>Early steps in the European eel (Anguilla anguilla)-Vibrio vulnificus interaction in the gills: Role of the RtxA13 toxin.</title>
        <authorList>
            <person name="Callol A."/>
            <person name="Pajuelo D."/>
            <person name="Ebbesson L."/>
            <person name="Teles M."/>
            <person name="MacKenzie S."/>
            <person name="Amaro C."/>
        </authorList>
    </citation>
    <scope>NUCLEOTIDE SEQUENCE</scope>
</reference>
<protein>
    <submittedName>
        <fullName evidence="1">Uncharacterized protein</fullName>
    </submittedName>
</protein>
<name>A0A0E9Q6C1_ANGAN</name>
<proteinExistence type="predicted"/>
<reference evidence="1" key="1">
    <citation type="submission" date="2014-11" db="EMBL/GenBank/DDBJ databases">
        <authorList>
            <person name="Amaro Gonzalez C."/>
        </authorList>
    </citation>
    <scope>NUCLEOTIDE SEQUENCE</scope>
</reference>
<dbReference type="EMBL" id="GBXM01096904">
    <property type="protein sequence ID" value="JAH11673.1"/>
    <property type="molecule type" value="Transcribed_RNA"/>
</dbReference>
<evidence type="ECO:0000313" key="1">
    <source>
        <dbReference type="EMBL" id="JAH11673.1"/>
    </source>
</evidence>
<sequence length="36" mass="4256">MQSLRLKSLLRYLRLFFEYSSLCSPFTQSGVRTAKQ</sequence>
<accession>A0A0E9Q6C1</accession>